<name>A0A6N7ZG86_9MICO</name>
<dbReference type="InterPro" id="IPR027417">
    <property type="entry name" value="P-loop_NTPase"/>
</dbReference>
<feature type="domain" description="NadR/Ttd14 AAA" evidence="2">
    <location>
        <begin position="33"/>
        <end position="202"/>
    </location>
</feature>
<comment type="caution">
    <text evidence="3">The sequence shown here is derived from an EMBL/GenBank/DDBJ whole genome shotgun (WGS) entry which is preliminary data.</text>
</comment>
<evidence type="ECO:0000313" key="3">
    <source>
        <dbReference type="EMBL" id="MTG88319.1"/>
    </source>
</evidence>
<feature type="region of interest" description="Disordered" evidence="1">
    <location>
        <begin position="1"/>
        <end position="27"/>
    </location>
</feature>
<dbReference type="Pfam" id="PF13521">
    <property type="entry name" value="AAA_28"/>
    <property type="match status" value="1"/>
</dbReference>
<gene>
    <name evidence="3" type="ORF">GJV82_05055</name>
</gene>
<dbReference type="Proteomes" id="UP000440668">
    <property type="component" value="Unassembled WGS sequence"/>
</dbReference>
<feature type="compositionally biased region" description="Basic and acidic residues" evidence="1">
    <location>
        <begin position="1"/>
        <end position="10"/>
    </location>
</feature>
<dbReference type="AlphaFoldDB" id="A0A6N7ZG86"/>
<dbReference type="EMBL" id="WMKA01000007">
    <property type="protein sequence ID" value="MTG88319.1"/>
    <property type="molecule type" value="Genomic_DNA"/>
</dbReference>
<dbReference type="InterPro" id="IPR038727">
    <property type="entry name" value="NadR/Ttd14_AAA_dom"/>
</dbReference>
<accession>A0A6N7ZG86</accession>
<protein>
    <submittedName>
        <fullName evidence="3">AAA family ATPase</fullName>
    </submittedName>
</protein>
<evidence type="ECO:0000259" key="2">
    <source>
        <dbReference type="Pfam" id="PF13521"/>
    </source>
</evidence>
<dbReference type="SUPFAM" id="SSF52540">
    <property type="entry name" value="P-loop containing nucleoside triphosphate hydrolases"/>
    <property type="match status" value="1"/>
</dbReference>
<organism evidence="3 4">
    <name type="scientific">Cellulosimicrobium composti</name>
    <dbReference type="NCBI Taxonomy" id="2672572"/>
    <lineage>
        <taxon>Bacteria</taxon>
        <taxon>Bacillati</taxon>
        <taxon>Actinomycetota</taxon>
        <taxon>Actinomycetes</taxon>
        <taxon>Micrococcales</taxon>
        <taxon>Promicromonosporaceae</taxon>
        <taxon>Cellulosimicrobium</taxon>
    </lineage>
</organism>
<feature type="compositionally biased region" description="Basic residues" evidence="1">
    <location>
        <begin position="15"/>
        <end position="24"/>
    </location>
</feature>
<proteinExistence type="predicted"/>
<evidence type="ECO:0000313" key="4">
    <source>
        <dbReference type="Proteomes" id="UP000440668"/>
    </source>
</evidence>
<dbReference type="Gene3D" id="3.40.50.300">
    <property type="entry name" value="P-loop containing nucleotide triphosphate hydrolases"/>
    <property type="match status" value="1"/>
</dbReference>
<reference evidence="3 4" key="1">
    <citation type="submission" date="2019-11" db="EMBL/GenBank/DDBJ databases">
        <title>Cellulosimicrobium composti sp. nov. isolated from a compost.</title>
        <authorList>
            <person name="Yang Y."/>
        </authorList>
    </citation>
    <scope>NUCLEOTIDE SEQUENCE [LARGE SCALE GENOMIC DNA]</scope>
    <source>
        <strain evidence="3 4">BIT-GX5</strain>
    </source>
</reference>
<evidence type="ECO:0000256" key="1">
    <source>
        <dbReference type="SAM" id="MobiDB-lite"/>
    </source>
</evidence>
<sequence>MGAPRRRDAAGRGGRGARARRRAPGRAVSRGSRVAVVGAYGAGKTTLVRALSARLGLPVAATTAMRDPVPGVPRALEDCSPEEVFQLVLRRFDERVRGETALGDGLLSDGSVLHEWVYLAGVAAARREGADLGPLARRATCELARGLGRRYDLVVHVAPEVPLPPDAPIDATFQAALDRRTRAALRLSGVRAVTVTGDVEERVAGVVGRLT</sequence>